<dbReference type="EMBL" id="JBHUDB010000002">
    <property type="protein sequence ID" value="MFD1570071.1"/>
    <property type="molecule type" value="Genomic_DNA"/>
</dbReference>
<evidence type="ECO:0000256" key="1">
    <source>
        <dbReference type="SAM" id="MobiDB-lite"/>
    </source>
</evidence>
<gene>
    <name evidence="2" type="ORF">ACFR9T_05655</name>
</gene>
<evidence type="ECO:0008006" key="4">
    <source>
        <dbReference type="Google" id="ProtNLM"/>
    </source>
</evidence>
<feature type="compositionally biased region" description="Low complexity" evidence="1">
    <location>
        <begin position="125"/>
        <end position="135"/>
    </location>
</feature>
<dbReference type="RefSeq" id="WP_256397118.1">
    <property type="nucleotide sequence ID" value="NZ_JANHDL010000004.1"/>
</dbReference>
<keyword evidence="3" id="KW-1185">Reference proteome</keyword>
<feature type="region of interest" description="Disordered" evidence="1">
    <location>
        <begin position="86"/>
        <end position="135"/>
    </location>
</feature>
<name>A0ABD6BZS0_9EURY</name>
<sequence length="135" mass="14765">MAHHDIPDLPSGWVVSTNIEEHISLLRAEGETRYSIAIYPTNPATTHSGWTVMGLANYEPFRPVFTDNATLEDALSTAIDEITAKNNGEQITHVRKAGGDQDADPTDNPEPESDDEDTETDSDSGDGQSDLNHWT</sequence>
<evidence type="ECO:0000313" key="2">
    <source>
        <dbReference type="EMBL" id="MFD1570071.1"/>
    </source>
</evidence>
<accession>A0ABD6BZS0</accession>
<comment type="caution">
    <text evidence="2">The sequence shown here is derived from an EMBL/GenBank/DDBJ whole genome shotgun (WGS) entry which is preliminary data.</text>
</comment>
<proteinExistence type="predicted"/>
<feature type="compositionally biased region" description="Acidic residues" evidence="1">
    <location>
        <begin position="101"/>
        <end position="124"/>
    </location>
</feature>
<organism evidence="2 3">
    <name type="scientific">Halorubrum laminariae</name>
    <dbReference type="NCBI Taxonomy" id="1433523"/>
    <lineage>
        <taxon>Archaea</taxon>
        <taxon>Methanobacteriati</taxon>
        <taxon>Methanobacteriota</taxon>
        <taxon>Stenosarchaea group</taxon>
        <taxon>Halobacteria</taxon>
        <taxon>Halobacteriales</taxon>
        <taxon>Haloferacaceae</taxon>
        <taxon>Halorubrum</taxon>
    </lineage>
</organism>
<evidence type="ECO:0000313" key="3">
    <source>
        <dbReference type="Proteomes" id="UP001597185"/>
    </source>
</evidence>
<protein>
    <recommendedName>
        <fullName evidence="4">DUF2188 domain-containing protein</fullName>
    </recommendedName>
</protein>
<dbReference type="AlphaFoldDB" id="A0ABD6BZS0"/>
<reference evidence="2 3" key="1">
    <citation type="journal article" date="2019" name="Int. J. Syst. Evol. Microbiol.">
        <title>The Global Catalogue of Microorganisms (GCM) 10K type strain sequencing project: providing services to taxonomists for standard genome sequencing and annotation.</title>
        <authorList>
            <consortium name="The Broad Institute Genomics Platform"/>
            <consortium name="The Broad Institute Genome Sequencing Center for Infectious Disease"/>
            <person name="Wu L."/>
            <person name="Ma J."/>
        </authorList>
    </citation>
    <scope>NUCLEOTIDE SEQUENCE [LARGE SCALE GENOMIC DNA]</scope>
    <source>
        <strain evidence="2 3">CGMCC 1.12689</strain>
    </source>
</reference>
<dbReference type="Proteomes" id="UP001597185">
    <property type="component" value="Unassembled WGS sequence"/>
</dbReference>